<evidence type="ECO:0000256" key="4">
    <source>
        <dbReference type="ARBA" id="ARBA00022475"/>
    </source>
</evidence>
<feature type="transmembrane region" description="Helical" evidence="17">
    <location>
        <begin position="199"/>
        <end position="227"/>
    </location>
</feature>
<evidence type="ECO:0000256" key="17">
    <source>
        <dbReference type="SAM" id="Phobius"/>
    </source>
</evidence>
<feature type="transmembrane region" description="Helical" evidence="17">
    <location>
        <begin position="653"/>
        <end position="679"/>
    </location>
</feature>
<feature type="non-terminal residue" evidence="22">
    <location>
        <position position="1"/>
    </location>
</feature>
<feature type="transmembrane region" description="Helical" evidence="17">
    <location>
        <begin position="976"/>
        <end position="1004"/>
    </location>
</feature>
<dbReference type="Gene3D" id="1.10.287.70">
    <property type="match status" value="3"/>
</dbReference>
<evidence type="ECO:0000256" key="15">
    <source>
        <dbReference type="ARBA" id="ARBA00023303"/>
    </source>
</evidence>
<keyword evidence="15 22" id="KW-0407">Ion channel</keyword>
<sequence>QGTTTETEIRKRRLSSYQISMEMLEDSAARQRAMSIASILTNTMEELEESRQKCPPCWYRFANTFLIWDCWSPWLKVKHIVNLVVMDPFVDLAITICIVLNTLFMAMEHYPMTEQFSSVLSVGNLVFTGIFTAEMVLKIIAMDPYYYFQEGWNIFDGIIVSLSLMELGLANVEGLSVLRSFRLLRVFKLAKSWPTLNMLIKIIGNSVGALGNLTLVLAIIVFIFAVVGMQLFGKSYKECVCKISSDCVLPRWHMHDFFLIVFRVLCGEWIETMWDCMEVAGQTMCLIVFMLVMVIGNLVVLNLFLALLLSSFSSDNLAATDDDNEMNNLQIAVARIQKGIDYVKKKIREFIQKAFVRKQKALEEIKALEELNNKKDSCISNHTAVEISKDLNCLKDGNGTTSGVGTGSSVEKYVIDENDYMSFINNPGLTVTVPIAVGESDFENLNTEEFSSESDMEESKQKLNASSSSEGSTVDIAPPGEGEQAEIESEEALEPEACFTEGCVQKFPCCQVSIEDGKGKIWWNLRKTCYSIVEHNWFETFIVFMILLSSGALAFEDIYIEQRKTIKTMLEYADKVFTYIFILEMLLKWVAYGFQIYFTNAWCWLDFLIVDVSLVSLIANALGYSELGAIKSLRTLRALRPLRALSRFEGMRVVVNALVGAIPSIMNVLLVCLIFWLIFSIMGVNLFAGKFYHCVNTTTGEMFDVSDVNNYTQCEELIKNNQSARWKNVKVNFDNVGAGYLALLQVATFKGWMDIMYAAVDSRDVKDQPKYEDNLYMYLYFVIFIIFGSFFTLNLFIGVIIDNFNQQKKKISQDIFMTEEQKKYYNAMKKLGSKKPQKPIPRPVNKFQGMVFDFVTKQVFDISIMILICLNMVTMMVETDDQSKEMETILSRINLVFIILFTGECVLKLVSLRHYYFTIGWNIFDFVVVILSIVGMFLAEMIEKYFVSPTLFRVIRLARIGRILRLIKGAKGIRTLLFALMMSLPALFNIGLLLFLVMFIYAIFGMSNFAYVKREVGIDDMFNFETFGNSMICLFQITTSAGWDGLLAPILNSGEPDCDPHKDHPGSSVKGDCGNPSVGIFFFVSYLIIQMEDRFMASNPSKASYEPITTTLKRKQEEVSAVIIQRAYRRHLLRQKVKKVSSIYNRNKNKEGDGPVIKEIIIDKLNGNSTPEKTDESSSTTSPPSYDSVTKPDKEKYEKDKAEKNYKGKDVRENKK</sequence>
<feature type="compositionally biased region" description="Basic and acidic residues" evidence="16">
    <location>
        <begin position="1190"/>
        <end position="1216"/>
    </location>
</feature>
<keyword evidence="11 17" id="KW-0472">Membrane</keyword>
<evidence type="ECO:0000256" key="1">
    <source>
        <dbReference type="ARBA" id="ARBA00004651"/>
    </source>
</evidence>
<keyword evidence="8 17" id="KW-1133">Transmembrane helix</keyword>
<dbReference type="FunFam" id="1.20.120.350:FF:000004">
    <property type="entry name" value="Sodium channel protein"/>
    <property type="match status" value="1"/>
</dbReference>
<evidence type="ECO:0000256" key="9">
    <source>
        <dbReference type="ARBA" id="ARBA00023053"/>
    </source>
</evidence>
<feature type="transmembrane region" description="Helical" evidence="17">
    <location>
        <begin position="777"/>
        <end position="801"/>
    </location>
</feature>
<keyword evidence="2" id="KW-0813">Transport</keyword>
<feature type="compositionally biased region" description="Low complexity" evidence="16">
    <location>
        <begin position="1177"/>
        <end position="1188"/>
    </location>
</feature>
<dbReference type="InterPro" id="IPR044564">
    <property type="entry name" value="Na_chnl_inactivation_gate"/>
</dbReference>
<dbReference type="Pfam" id="PF11933">
    <property type="entry name" value="Na_trans_cytopl"/>
    <property type="match status" value="1"/>
</dbReference>
<feature type="compositionally biased region" description="Polar residues" evidence="16">
    <location>
        <begin position="462"/>
        <end position="472"/>
    </location>
</feature>
<feature type="transmembrane region" description="Helical" evidence="17">
    <location>
        <begin position="89"/>
        <end position="107"/>
    </location>
</feature>
<keyword evidence="7" id="KW-0851">Voltage-gated channel</keyword>
<feature type="region of interest" description="Disordered" evidence="16">
    <location>
        <begin position="1164"/>
        <end position="1216"/>
    </location>
</feature>
<dbReference type="InterPro" id="IPR005821">
    <property type="entry name" value="Ion_trans_dom"/>
</dbReference>
<dbReference type="InterPro" id="IPR000048">
    <property type="entry name" value="IQ_motif_EF-hand-BS"/>
</dbReference>
<dbReference type="SUPFAM" id="SSF81324">
    <property type="entry name" value="Voltage-gated potassium channels"/>
    <property type="match status" value="3"/>
</dbReference>
<feature type="transmembrane region" description="Helical" evidence="17">
    <location>
        <begin position="889"/>
        <end position="907"/>
    </location>
</feature>
<evidence type="ECO:0000313" key="23">
    <source>
        <dbReference type="Proteomes" id="UP000053615"/>
    </source>
</evidence>
<dbReference type="Pfam" id="PF24609">
    <property type="entry name" value="IQ_SCN5A_C"/>
    <property type="match status" value="1"/>
</dbReference>
<dbReference type="FunFam" id="1.20.120.350:FF:000002">
    <property type="entry name" value="Sodium channel protein"/>
    <property type="match status" value="1"/>
</dbReference>
<feature type="transmembrane region" description="Helical" evidence="17">
    <location>
        <begin position="604"/>
        <end position="624"/>
    </location>
</feature>
<feature type="transmembrane region" description="Helical" evidence="17">
    <location>
        <begin position="154"/>
        <end position="178"/>
    </location>
</feature>
<dbReference type="GO" id="GO:0001518">
    <property type="term" value="C:voltage-gated sodium channel complex"/>
    <property type="evidence" value="ECO:0007669"/>
    <property type="project" value="InterPro"/>
</dbReference>
<keyword evidence="12" id="KW-1015">Disulfide bond</keyword>
<dbReference type="InterPro" id="IPR027359">
    <property type="entry name" value="Volt_channel_dom_sf"/>
</dbReference>
<dbReference type="GO" id="GO:0005248">
    <property type="term" value="F:voltage-gated sodium channel activity"/>
    <property type="evidence" value="ECO:0007669"/>
    <property type="project" value="InterPro"/>
</dbReference>
<keyword evidence="13" id="KW-0325">Glycoprotein</keyword>
<evidence type="ECO:0000256" key="6">
    <source>
        <dbReference type="ARBA" id="ARBA00022737"/>
    </source>
</evidence>
<feature type="non-terminal residue" evidence="22">
    <location>
        <position position="1216"/>
    </location>
</feature>
<name>A0A091K8W0_COLST</name>
<feature type="region of interest" description="Disordered" evidence="16">
    <location>
        <begin position="448"/>
        <end position="491"/>
    </location>
</feature>
<evidence type="ECO:0000313" key="22">
    <source>
        <dbReference type="EMBL" id="KFP33927.1"/>
    </source>
</evidence>
<feature type="domain" description="Ion transport" evidence="18">
    <location>
        <begin position="535"/>
        <end position="810"/>
    </location>
</feature>
<dbReference type="InterPro" id="IPR024583">
    <property type="entry name" value="Na_trans_cytopl"/>
</dbReference>
<organism evidence="22 23">
    <name type="scientific">Colius striatus</name>
    <name type="common">Speckled mousebird</name>
    <dbReference type="NCBI Taxonomy" id="57412"/>
    <lineage>
        <taxon>Eukaryota</taxon>
        <taxon>Metazoa</taxon>
        <taxon>Chordata</taxon>
        <taxon>Craniata</taxon>
        <taxon>Vertebrata</taxon>
        <taxon>Euteleostomi</taxon>
        <taxon>Archelosauria</taxon>
        <taxon>Archosauria</taxon>
        <taxon>Dinosauria</taxon>
        <taxon>Saurischia</taxon>
        <taxon>Theropoda</taxon>
        <taxon>Coelurosauria</taxon>
        <taxon>Aves</taxon>
        <taxon>Neognathae</taxon>
        <taxon>Neoaves</taxon>
        <taxon>Telluraves</taxon>
        <taxon>Coraciimorphae</taxon>
        <taxon>Coliiformes</taxon>
        <taxon>Coliidae</taxon>
        <taxon>Colius</taxon>
    </lineage>
</organism>
<keyword evidence="9" id="KW-0915">Sodium</keyword>
<dbReference type="PANTHER" id="PTHR10037:SF237">
    <property type="entry name" value="SODIUM CHANNEL PROTEIN TYPE 3 SUBUNIT ALPHA"/>
    <property type="match status" value="1"/>
</dbReference>
<evidence type="ECO:0000259" key="21">
    <source>
        <dbReference type="Pfam" id="PF24609"/>
    </source>
</evidence>
<dbReference type="InterPro" id="IPR010526">
    <property type="entry name" value="Na_trans_assoc_dom"/>
</dbReference>
<evidence type="ECO:0000256" key="3">
    <source>
        <dbReference type="ARBA" id="ARBA00022461"/>
    </source>
</evidence>
<evidence type="ECO:0000256" key="14">
    <source>
        <dbReference type="ARBA" id="ARBA00023201"/>
    </source>
</evidence>
<keyword evidence="3" id="KW-0894">Sodium channel</keyword>
<feature type="transmembrane region" description="Helical" evidence="17">
    <location>
        <begin position="919"/>
        <end position="939"/>
    </location>
</feature>
<keyword evidence="4" id="KW-1003">Cell membrane</keyword>
<evidence type="ECO:0000259" key="18">
    <source>
        <dbReference type="Pfam" id="PF00520"/>
    </source>
</evidence>
<comment type="subcellular location">
    <subcellularLocation>
        <location evidence="1">Cell membrane</location>
        <topology evidence="1">Multi-pass membrane protein</topology>
    </subcellularLocation>
</comment>
<dbReference type="PANTHER" id="PTHR10037">
    <property type="entry name" value="VOLTAGE-GATED CATION CHANNEL CALCIUM AND SODIUM"/>
    <property type="match status" value="1"/>
</dbReference>
<evidence type="ECO:0000256" key="11">
    <source>
        <dbReference type="ARBA" id="ARBA00023136"/>
    </source>
</evidence>
<evidence type="ECO:0000256" key="7">
    <source>
        <dbReference type="ARBA" id="ARBA00022882"/>
    </source>
</evidence>
<evidence type="ECO:0000256" key="10">
    <source>
        <dbReference type="ARBA" id="ARBA00023065"/>
    </source>
</evidence>
<proteinExistence type="predicted"/>
<feature type="transmembrane region" description="Helical" evidence="17">
    <location>
        <begin position="119"/>
        <end position="142"/>
    </location>
</feature>
<feature type="transmembrane region" description="Helical" evidence="17">
    <location>
        <begin position="859"/>
        <end position="877"/>
    </location>
</feature>
<feature type="transmembrane region" description="Helical" evidence="17">
    <location>
        <begin position="286"/>
        <end position="309"/>
    </location>
</feature>
<dbReference type="SMART" id="SM00015">
    <property type="entry name" value="IQ"/>
    <property type="match status" value="1"/>
</dbReference>
<evidence type="ECO:0000256" key="13">
    <source>
        <dbReference type="ARBA" id="ARBA00023180"/>
    </source>
</evidence>
<protein>
    <submittedName>
        <fullName evidence="22">Sodium channel protein type 2 subunit alpha</fullName>
    </submittedName>
</protein>
<dbReference type="Gene3D" id="1.20.5.1190">
    <property type="entry name" value="iswi atpase"/>
    <property type="match status" value="1"/>
</dbReference>
<dbReference type="FunFam" id="1.20.120.350:FF:000003">
    <property type="entry name" value="Voltage-dependent sodium channel"/>
    <property type="match status" value="1"/>
</dbReference>
<evidence type="ECO:0000256" key="12">
    <source>
        <dbReference type="ARBA" id="ARBA00023157"/>
    </source>
</evidence>
<evidence type="ECO:0000256" key="8">
    <source>
        <dbReference type="ARBA" id="ARBA00022989"/>
    </source>
</evidence>
<evidence type="ECO:0000256" key="5">
    <source>
        <dbReference type="ARBA" id="ARBA00022692"/>
    </source>
</evidence>
<dbReference type="Pfam" id="PF00520">
    <property type="entry name" value="Ion_trans"/>
    <property type="match status" value="3"/>
</dbReference>
<dbReference type="InterPro" id="IPR058542">
    <property type="entry name" value="IQ_SCN5A_C"/>
</dbReference>
<dbReference type="GO" id="GO:0019228">
    <property type="term" value="P:neuronal action potential"/>
    <property type="evidence" value="ECO:0007669"/>
    <property type="project" value="TreeGrafter"/>
</dbReference>
<keyword evidence="6" id="KW-0677">Repeat</keyword>
<feature type="domain" description="Sodium ion transport-associated" evidence="19">
    <location>
        <begin position="323"/>
        <end position="530"/>
    </location>
</feature>
<feature type="domain" description="Ion transport" evidence="18">
    <location>
        <begin position="88"/>
        <end position="316"/>
    </location>
</feature>
<dbReference type="Pfam" id="PF06512">
    <property type="entry name" value="Na_trans_assoc"/>
    <property type="match status" value="1"/>
</dbReference>
<evidence type="ECO:0000259" key="19">
    <source>
        <dbReference type="Pfam" id="PF06512"/>
    </source>
</evidence>
<dbReference type="AlphaFoldDB" id="A0A091K8W0"/>
<gene>
    <name evidence="22" type="ORF">N325_12546</name>
</gene>
<dbReference type="CDD" id="cd13433">
    <property type="entry name" value="Na_channel_gate"/>
    <property type="match status" value="1"/>
</dbReference>
<dbReference type="FunFam" id="1.10.287.70:FF:000049">
    <property type="entry name" value="Voltage-dependent sodium channel 2"/>
    <property type="match status" value="1"/>
</dbReference>
<dbReference type="EMBL" id="KK551563">
    <property type="protein sequence ID" value="KFP33927.1"/>
    <property type="molecule type" value="Genomic_DNA"/>
</dbReference>
<evidence type="ECO:0000256" key="2">
    <source>
        <dbReference type="ARBA" id="ARBA00022448"/>
    </source>
</evidence>
<dbReference type="FunFam" id="1.20.5.1190:FF:000001">
    <property type="entry name" value="Sodium channel protein"/>
    <property type="match status" value="1"/>
</dbReference>
<keyword evidence="23" id="KW-1185">Reference proteome</keyword>
<feature type="transmembrane region" description="Helical" evidence="17">
    <location>
        <begin position="537"/>
        <end position="555"/>
    </location>
</feature>
<feature type="domain" description="Voltage-gated Na+ ion channel cytoplasmic" evidence="20">
    <location>
        <begin position="2"/>
        <end position="38"/>
    </location>
</feature>
<feature type="domain" description="Ion transport" evidence="18">
    <location>
        <begin position="858"/>
        <end position="1089"/>
    </location>
</feature>
<dbReference type="InterPro" id="IPR043203">
    <property type="entry name" value="VGCC_Ca_Na"/>
</dbReference>
<keyword evidence="10" id="KW-0406">Ion transport</keyword>
<keyword evidence="5 17" id="KW-0812">Transmembrane</keyword>
<reference evidence="22 23" key="1">
    <citation type="submission" date="2014-04" db="EMBL/GenBank/DDBJ databases">
        <title>Genome evolution of avian class.</title>
        <authorList>
            <person name="Zhang G."/>
            <person name="Li C."/>
        </authorList>
    </citation>
    <scope>NUCLEOTIDE SEQUENCE [LARGE SCALE GENOMIC DNA]</scope>
    <source>
        <strain evidence="22">BGI_N325</strain>
    </source>
</reference>
<dbReference type="PROSITE" id="PS50096">
    <property type="entry name" value="IQ"/>
    <property type="match status" value="1"/>
</dbReference>
<evidence type="ECO:0000256" key="16">
    <source>
        <dbReference type="SAM" id="MobiDB-lite"/>
    </source>
</evidence>
<accession>A0A091K8W0</accession>
<feature type="transmembrane region" description="Helical" evidence="17">
    <location>
        <begin position="576"/>
        <end position="598"/>
    </location>
</feature>
<dbReference type="Gene3D" id="1.20.120.350">
    <property type="entry name" value="Voltage-gated potassium channels. Chain C"/>
    <property type="match status" value="3"/>
</dbReference>
<dbReference type="Proteomes" id="UP000053615">
    <property type="component" value="Unassembled WGS sequence"/>
</dbReference>
<feature type="domain" description="SCN5A-like C-terminal IQ motif" evidence="21">
    <location>
        <begin position="1110"/>
        <end position="1142"/>
    </location>
</feature>
<dbReference type="FunFam" id="1.10.287.70:FF:000001">
    <property type="entry name" value="Sodium channel protein"/>
    <property type="match status" value="1"/>
</dbReference>
<keyword evidence="14" id="KW-0739">Sodium transport</keyword>
<dbReference type="GO" id="GO:0086010">
    <property type="term" value="P:membrane depolarization during action potential"/>
    <property type="evidence" value="ECO:0007669"/>
    <property type="project" value="TreeGrafter"/>
</dbReference>
<evidence type="ECO:0000259" key="20">
    <source>
        <dbReference type="Pfam" id="PF11933"/>
    </source>
</evidence>